<dbReference type="Proteomes" id="UP000176834">
    <property type="component" value="Unassembled WGS sequence"/>
</dbReference>
<name>A0A1F8F3V3_9BACT</name>
<dbReference type="EMBL" id="MGJN01000007">
    <property type="protein sequence ID" value="OGN07348.1"/>
    <property type="molecule type" value="Genomic_DNA"/>
</dbReference>
<protein>
    <recommendedName>
        <fullName evidence="1">Cyclic-phosphate processing Receiver domain-containing protein</fullName>
    </recommendedName>
</protein>
<gene>
    <name evidence="2" type="ORF">A3B86_01180</name>
</gene>
<accession>A0A1F8F3V3</accession>
<sequence length="126" mass="14833">MKIFLDDLGHTDRKHWVPEGWRVAINFNEFKALIEEADQKNEKIEAISFDNDLGEGEKEGWEILKWLSENRPELFRKENVELGVHSDNNTAKENMESKIKNWQENVDELVAAKERPDPWAELDKVK</sequence>
<evidence type="ECO:0000313" key="2">
    <source>
        <dbReference type="EMBL" id="OGN07348.1"/>
    </source>
</evidence>
<comment type="caution">
    <text evidence="2">The sequence shown here is derived from an EMBL/GenBank/DDBJ whole genome shotgun (WGS) entry which is preliminary data.</text>
</comment>
<dbReference type="AlphaFoldDB" id="A0A1F8F3V3"/>
<feature type="domain" description="Cyclic-phosphate processing Receiver" evidence="1">
    <location>
        <begin position="1"/>
        <end position="100"/>
    </location>
</feature>
<dbReference type="Pfam" id="PF20274">
    <property type="entry name" value="cREC_REC"/>
    <property type="match status" value="1"/>
</dbReference>
<evidence type="ECO:0000313" key="3">
    <source>
        <dbReference type="Proteomes" id="UP000176834"/>
    </source>
</evidence>
<organism evidence="2 3">
    <name type="scientific">Candidatus Yanofskybacteria bacterium RIFCSPHIGHO2_02_FULL_38_22b</name>
    <dbReference type="NCBI Taxonomy" id="1802673"/>
    <lineage>
        <taxon>Bacteria</taxon>
        <taxon>Candidatus Yanofskyibacteriota</taxon>
    </lineage>
</organism>
<proteinExistence type="predicted"/>
<dbReference type="InterPro" id="IPR046909">
    <property type="entry name" value="cREC_REC"/>
</dbReference>
<evidence type="ECO:0000259" key="1">
    <source>
        <dbReference type="Pfam" id="PF20274"/>
    </source>
</evidence>
<reference evidence="2 3" key="1">
    <citation type="journal article" date="2016" name="Nat. Commun.">
        <title>Thousands of microbial genomes shed light on interconnected biogeochemical processes in an aquifer system.</title>
        <authorList>
            <person name="Anantharaman K."/>
            <person name="Brown C.T."/>
            <person name="Hug L.A."/>
            <person name="Sharon I."/>
            <person name="Castelle C.J."/>
            <person name="Probst A.J."/>
            <person name="Thomas B.C."/>
            <person name="Singh A."/>
            <person name="Wilkins M.J."/>
            <person name="Karaoz U."/>
            <person name="Brodie E.L."/>
            <person name="Williams K.H."/>
            <person name="Hubbard S.S."/>
            <person name="Banfield J.F."/>
        </authorList>
    </citation>
    <scope>NUCLEOTIDE SEQUENCE [LARGE SCALE GENOMIC DNA]</scope>
</reference>